<accession>A0ABS4WXL3</accession>
<evidence type="ECO:0000313" key="1">
    <source>
        <dbReference type="EMBL" id="MBP2380954.1"/>
    </source>
</evidence>
<dbReference type="SUPFAM" id="SSF109854">
    <property type="entry name" value="DinB/YfiT-like putative metalloenzymes"/>
    <property type="match status" value="1"/>
</dbReference>
<dbReference type="RefSeq" id="WP_245354011.1">
    <property type="nucleotide sequence ID" value="NZ_BAAAJW010000004.1"/>
</dbReference>
<dbReference type="Proteomes" id="UP001519290">
    <property type="component" value="Unassembled WGS sequence"/>
</dbReference>
<dbReference type="Gene3D" id="1.20.120.450">
    <property type="entry name" value="dinb family like domain"/>
    <property type="match status" value="1"/>
</dbReference>
<organism evidence="1 2">
    <name type="scientific">Brachybacterium sacelli</name>
    <dbReference type="NCBI Taxonomy" id="173364"/>
    <lineage>
        <taxon>Bacteria</taxon>
        <taxon>Bacillati</taxon>
        <taxon>Actinomycetota</taxon>
        <taxon>Actinomycetes</taxon>
        <taxon>Micrococcales</taxon>
        <taxon>Dermabacteraceae</taxon>
        <taxon>Brachybacterium</taxon>
    </lineage>
</organism>
<dbReference type="InterPro" id="IPR034660">
    <property type="entry name" value="DinB/YfiT-like"/>
</dbReference>
<evidence type="ECO:0000313" key="2">
    <source>
        <dbReference type="Proteomes" id="UP001519290"/>
    </source>
</evidence>
<comment type="caution">
    <text evidence="1">The sequence shown here is derived from an EMBL/GenBank/DDBJ whole genome shotgun (WGS) entry which is preliminary data.</text>
</comment>
<name>A0ABS4WXL3_9MICO</name>
<sequence>MMPFLTAQTTDELDSLATFAGQQLDQIATTLHGLSPEQIRQVPTASAMSLGALARHAILITEGAVAHIAAAPEEGSEPERTPAQYEAEGTISPEAVREEDTAESLIAELHQAGERLGAVLRAADPETEGPYPDQPWFEGRQLWSVRWYALHQIEENARHAGHADILRESIDGKGAYELNALADGQEWPPAGW</sequence>
<dbReference type="InterPro" id="IPR007061">
    <property type="entry name" value="MST-like"/>
</dbReference>
<protein>
    <recommendedName>
        <fullName evidence="3">DUF664 domain-containing protein</fullName>
    </recommendedName>
</protein>
<keyword evidence="2" id="KW-1185">Reference proteome</keyword>
<dbReference type="EMBL" id="JAGIOD010000001">
    <property type="protein sequence ID" value="MBP2380954.1"/>
    <property type="molecule type" value="Genomic_DNA"/>
</dbReference>
<proteinExistence type="predicted"/>
<dbReference type="Pfam" id="PF04978">
    <property type="entry name" value="MST"/>
    <property type="match status" value="1"/>
</dbReference>
<reference evidence="1 2" key="1">
    <citation type="submission" date="2021-03" db="EMBL/GenBank/DDBJ databases">
        <title>Sequencing the genomes of 1000 actinobacteria strains.</title>
        <authorList>
            <person name="Klenk H.-P."/>
        </authorList>
    </citation>
    <scope>NUCLEOTIDE SEQUENCE [LARGE SCALE GENOMIC DNA]</scope>
    <source>
        <strain evidence="1 2">DSM 14566</strain>
    </source>
</reference>
<evidence type="ECO:0008006" key="3">
    <source>
        <dbReference type="Google" id="ProtNLM"/>
    </source>
</evidence>
<gene>
    <name evidence="1" type="ORF">JOF43_000911</name>
</gene>